<evidence type="ECO:0000313" key="4">
    <source>
        <dbReference type="Proteomes" id="UP001501414"/>
    </source>
</evidence>
<dbReference type="Proteomes" id="UP001501414">
    <property type="component" value="Unassembled WGS sequence"/>
</dbReference>
<evidence type="ECO:0000259" key="2">
    <source>
        <dbReference type="PROSITE" id="PS51898"/>
    </source>
</evidence>
<dbReference type="InterPro" id="IPR011010">
    <property type="entry name" value="DNA_brk_join_enz"/>
</dbReference>
<keyword evidence="1" id="KW-0233">DNA recombination</keyword>
<comment type="caution">
    <text evidence="3">The sequence shown here is derived from an EMBL/GenBank/DDBJ whole genome shotgun (WGS) entry which is preliminary data.</text>
</comment>
<dbReference type="Gene3D" id="1.10.443.10">
    <property type="entry name" value="Intergrase catalytic core"/>
    <property type="match status" value="1"/>
</dbReference>
<evidence type="ECO:0000256" key="1">
    <source>
        <dbReference type="ARBA" id="ARBA00023172"/>
    </source>
</evidence>
<sequence length="87" mass="9174">MIRTAAGLGQMRFHDLRHTAVSLLLALGIPPHVVREIVGHSDVKVTMTVYAHGNLDEKAAALSRLSTTVTGGLRSRGEVDGGRADGS</sequence>
<feature type="domain" description="Tyr recombinase" evidence="2">
    <location>
        <begin position="1"/>
        <end position="63"/>
    </location>
</feature>
<accession>A0ABP4IQL9</accession>
<reference evidence="4" key="1">
    <citation type="journal article" date="2019" name="Int. J. Syst. Evol. Microbiol.">
        <title>The Global Catalogue of Microorganisms (GCM) 10K type strain sequencing project: providing services to taxonomists for standard genome sequencing and annotation.</title>
        <authorList>
            <consortium name="The Broad Institute Genomics Platform"/>
            <consortium name="The Broad Institute Genome Sequencing Center for Infectious Disease"/>
            <person name="Wu L."/>
            <person name="Ma J."/>
        </authorList>
    </citation>
    <scope>NUCLEOTIDE SEQUENCE [LARGE SCALE GENOMIC DNA]</scope>
    <source>
        <strain evidence="4">JCM 11896</strain>
    </source>
</reference>
<proteinExistence type="predicted"/>
<name>A0ABP4IQL9_9PSEU</name>
<dbReference type="EMBL" id="BAAAJK010000018">
    <property type="protein sequence ID" value="GAA1392669.1"/>
    <property type="molecule type" value="Genomic_DNA"/>
</dbReference>
<keyword evidence="4" id="KW-1185">Reference proteome</keyword>
<dbReference type="SUPFAM" id="SSF56349">
    <property type="entry name" value="DNA breaking-rejoining enzymes"/>
    <property type="match status" value="1"/>
</dbReference>
<dbReference type="InterPro" id="IPR013762">
    <property type="entry name" value="Integrase-like_cat_sf"/>
</dbReference>
<evidence type="ECO:0000313" key="3">
    <source>
        <dbReference type="EMBL" id="GAA1392669.1"/>
    </source>
</evidence>
<gene>
    <name evidence="3" type="ORF">GCM10009613_38020</name>
</gene>
<dbReference type="Pfam" id="PF00589">
    <property type="entry name" value="Phage_integrase"/>
    <property type="match status" value="1"/>
</dbReference>
<organism evidence="3 4">
    <name type="scientific">Pseudonocardia kongjuensis</name>
    <dbReference type="NCBI Taxonomy" id="102227"/>
    <lineage>
        <taxon>Bacteria</taxon>
        <taxon>Bacillati</taxon>
        <taxon>Actinomycetota</taxon>
        <taxon>Actinomycetes</taxon>
        <taxon>Pseudonocardiales</taxon>
        <taxon>Pseudonocardiaceae</taxon>
        <taxon>Pseudonocardia</taxon>
    </lineage>
</organism>
<dbReference type="PROSITE" id="PS51898">
    <property type="entry name" value="TYR_RECOMBINASE"/>
    <property type="match status" value="1"/>
</dbReference>
<dbReference type="InterPro" id="IPR002104">
    <property type="entry name" value="Integrase_catalytic"/>
</dbReference>
<protein>
    <recommendedName>
        <fullName evidence="2">Tyr recombinase domain-containing protein</fullName>
    </recommendedName>
</protein>